<name>A0A1Y1UWQ0_9FUNG</name>
<evidence type="ECO:0000313" key="2">
    <source>
        <dbReference type="EMBL" id="ORX42609.1"/>
    </source>
</evidence>
<organism evidence="2 3">
    <name type="scientific">Piromyces finnis</name>
    <dbReference type="NCBI Taxonomy" id="1754191"/>
    <lineage>
        <taxon>Eukaryota</taxon>
        <taxon>Fungi</taxon>
        <taxon>Fungi incertae sedis</taxon>
        <taxon>Chytridiomycota</taxon>
        <taxon>Chytridiomycota incertae sedis</taxon>
        <taxon>Neocallimastigomycetes</taxon>
        <taxon>Neocallimastigales</taxon>
        <taxon>Neocallimastigaceae</taxon>
        <taxon>Piromyces</taxon>
    </lineage>
</organism>
<reference evidence="2 3" key="1">
    <citation type="submission" date="2016-08" db="EMBL/GenBank/DDBJ databases">
        <title>Genomes of anaerobic fungi encode conserved fungal cellulosomes for biomass hydrolysis.</title>
        <authorList>
            <consortium name="DOE Joint Genome Institute"/>
            <person name="Haitjema C.H."/>
            <person name="Gilmore S.P."/>
            <person name="Henske J.K."/>
            <person name="Solomon K.V."/>
            <person name="De Groot R."/>
            <person name="Kuo A."/>
            <person name="Mondo S.J."/>
            <person name="Salamov A.A."/>
            <person name="Labutti K."/>
            <person name="Zhao Z."/>
            <person name="Chiniquy J."/>
            <person name="Barry K."/>
            <person name="Brewer H.M."/>
            <person name="Purvine S.O."/>
            <person name="Wright A.T."/>
            <person name="Boxma B."/>
            <person name="Van Alen T."/>
            <person name="Hackstein J.H."/>
            <person name="Baker S.E."/>
            <person name="Grigoriev I.V."/>
            <person name="O'Malley M.A."/>
        </authorList>
    </citation>
    <scope>NUCLEOTIDE SEQUENCE [LARGE SCALE GENOMIC DNA]</scope>
    <source>
        <strain evidence="3">finn</strain>
    </source>
</reference>
<accession>A0A1Y1UWQ0</accession>
<keyword evidence="1" id="KW-0812">Transmembrane</keyword>
<dbReference type="EMBL" id="MCFH01000062">
    <property type="protein sequence ID" value="ORX42609.1"/>
    <property type="molecule type" value="Genomic_DNA"/>
</dbReference>
<gene>
    <name evidence="2" type="ORF">BCR36DRAFT_156406</name>
</gene>
<comment type="caution">
    <text evidence="2">The sequence shown here is derived from an EMBL/GenBank/DDBJ whole genome shotgun (WGS) entry which is preliminary data.</text>
</comment>
<sequence>MDIFIMAKHIKISVYRGILFLIVYLFSFVNAGIEILPCPEKINITNVNCLDESDAIADSYCLKGSYIYSLRQDGSSICYNKFNNMGNNIIKLNENSIEFLNFNSISISENDISNIAIISCNTNKSVTCLQTSGIIKDKDSKFYGISKNNSIPNYEMNISNTSCISNVGNLITFNETVRLCLSESIHIPLANFEENDAYYIMDNINNTKSPFFNNDISDEKILIKSFPNYFINSVKVFDNVYVDYNTYIITKNVYKGIFLDKCFNCIYGICSGQKTIETNSYLFKYDLKSSVTYGYIYTLTNVNNGTVISEIPMEPSVRAFIINEYFDYNNYTLMYTDSYNYNVGVMIKDEQFMDKSLNESILYRTNLFYCHSGICSTTQGFIKYLDSVSNTIMISSCDSMCKPITNVYNSCNTQYSVYYDIGLEKFFYCSKPIHKNEILPIDLTTKDKPLSFLVEYGNSSVDTEPTFFLLLTDKNGNCIGYSNTNNSGLLFDSNNDGKNEFLKCNNRYSGSGIENEIIQCTHKDNFNGYIINALGKNNEVIFCQNNQCKITSVQNGYFLGEIGSLNERVLIKCRNTQCSNEKQIESDETNICYGINGQVVLSTNNKARYCNEGNAIKLQNNDNYFTLMNVNARKTYPLIEPGNDVIILKVSKYSVTQLITTDSGNKKKFYLY</sequence>
<keyword evidence="1" id="KW-1133">Transmembrane helix</keyword>
<proteinExistence type="predicted"/>
<reference evidence="2 3" key="2">
    <citation type="submission" date="2016-08" db="EMBL/GenBank/DDBJ databases">
        <title>Pervasive Adenine N6-methylation of Active Genes in Fungi.</title>
        <authorList>
            <consortium name="DOE Joint Genome Institute"/>
            <person name="Mondo S.J."/>
            <person name="Dannebaum R.O."/>
            <person name="Kuo R.C."/>
            <person name="Labutti K."/>
            <person name="Haridas S."/>
            <person name="Kuo A."/>
            <person name="Salamov A."/>
            <person name="Ahrendt S.R."/>
            <person name="Lipzen A."/>
            <person name="Sullivan W."/>
            <person name="Andreopoulos W.B."/>
            <person name="Clum A."/>
            <person name="Lindquist E."/>
            <person name="Daum C."/>
            <person name="Ramamoorthy G.K."/>
            <person name="Gryganskyi A."/>
            <person name="Culley D."/>
            <person name="Magnuson J.K."/>
            <person name="James T.Y."/>
            <person name="O'Malley M.A."/>
            <person name="Stajich J.E."/>
            <person name="Spatafora J.W."/>
            <person name="Visel A."/>
            <person name="Grigoriev I.V."/>
        </authorList>
    </citation>
    <scope>NUCLEOTIDE SEQUENCE [LARGE SCALE GENOMIC DNA]</scope>
    <source>
        <strain evidence="3">finn</strain>
    </source>
</reference>
<dbReference type="Proteomes" id="UP000193719">
    <property type="component" value="Unassembled WGS sequence"/>
</dbReference>
<evidence type="ECO:0008006" key="4">
    <source>
        <dbReference type="Google" id="ProtNLM"/>
    </source>
</evidence>
<evidence type="ECO:0000256" key="1">
    <source>
        <dbReference type="SAM" id="Phobius"/>
    </source>
</evidence>
<dbReference type="OrthoDB" id="10416450at2759"/>
<keyword evidence="3" id="KW-1185">Reference proteome</keyword>
<evidence type="ECO:0000313" key="3">
    <source>
        <dbReference type="Proteomes" id="UP000193719"/>
    </source>
</evidence>
<feature type="transmembrane region" description="Helical" evidence="1">
    <location>
        <begin position="12"/>
        <end position="33"/>
    </location>
</feature>
<dbReference type="AlphaFoldDB" id="A0A1Y1UWQ0"/>
<protein>
    <recommendedName>
        <fullName evidence="4">Scaffoldin</fullName>
    </recommendedName>
</protein>
<keyword evidence="1" id="KW-0472">Membrane</keyword>